<comment type="catalytic activity">
    <reaction evidence="12 13">
        <text>ATP + (deoxyribonucleotide)n-3'-hydroxyl + 5'-phospho-(deoxyribonucleotide)m = (deoxyribonucleotide)n+m + AMP + diphosphate.</text>
        <dbReference type="EC" id="6.5.1.1"/>
    </reaction>
</comment>
<dbReference type="NCBIfam" id="TIGR00574">
    <property type="entry name" value="dnl1"/>
    <property type="match status" value="1"/>
</dbReference>
<keyword evidence="6 13" id="KW-0227">DNA damage</keyword>
<keyword evidence="3" id="KW-0235">DNA replication</keyword>
<evidence type="ECO:0000256" key="6">
    <source>
        <dbReference type="ARBA" id="ARBA00022763"/>
    </source>
</evidence>
<sequence length="567" mass="61107">MSDDETFQTWCSVAEAVRATTKRLEKGAALAAYLPTLGDDALAIAARFLSGHVFPQHDARTTSVGGATVYEALAAATGIARETLRERALMVGDLGDAARLLLEERDGTPPASGRTLVDVAAAFDAIAATRGSLAKREQVRALLATLGPVETQYVVKLLLGSGELRIGLKEAQVEEALAKGFGRKLDAVRHANLLRGDVGEVAVLARHDRLDDAQLALFHPLGFMLAQPLETAEEIAAALPAPFAIEDKYDGIRAQAHVHRDADGRARVALYSRTLDEISHGYPEVVQALSCLSVERRASSVEEFSVILDGELLVHDPADPLRALPFAAMQKRLGRKAPDATLLAEAPAQFVAYDALAWDGALILDEPYATRRARLEGLAWPLPHARLAPSRLAETAEAVEEAFAAARAAGNEGLIAKSLASPYTPGRRGKLWIKLKKALATLDVVIVGAEWGHGRRAKVLSDYTFAVRASDEDATLLTVGKAYNGLTDAEIAELTTRLQALTVQKFGRFQQVRPEIVLEVTFDVVQKSARHKAGYALRFPRILRVRDDKPVAEIDTLATVRALAGDT</sequence>
<evidence type="ECO:0000256" key="14">
    <source>
        <dbReference type="RuleBase" id="RU004196"/>
    </source>
</evidence>
<evidence type="ECO:0000313" key="17">
    <source>
        <dbReference type="Proteomes" id="UP001161325"/>
    </source>
</evidence>
<keyword evidence="5 13" id="KW-0547">Nucleotide-binding</keyword>
<dbReference type="Pfam" id="PF04675">
    <property type="entry name" value="DNA_ligase_A_N"/>
    <property type="match status" value="1"/>
</dbReference>
<dbReference type="GO" id="GO:0003677">
    <property type="term" value="F:DNA binding"/>
    <property type="evidence" value="ECO:0007669"/>
    <property type="project" value="InterPro"/>
</dbReference>
<dbReference type="SUPFAM" id="SSF56091">
    <property type="entry name" value="DNA ligase/mRNA capping enzyme, catalytic domain"/>
    <property type="match status" value="1"/>
</dbReference>
<dbReference type="InterPro" id="IPR012308">
    <property type="entry name" value="DNA_ligase_ATP-dep_N"/>
</dbReference>
<dbReference type="GO" id="GO:0006310">
    <property type="term" value="P:DNA recombination"/>
    <property type="evidence" value="ECO:0007669"/>
    <property type="project" value="UniProtKB-KW"/>
</dbReference>
<dbReference type="InterPro" id="IPR012309">
    <property type="entry name" value="DNA_ligase_ATP-dep_C"/>
</dbReference>
<evidence type="ECO:0000256" key="12">
    <source>
        <dbReference type="ARBA" id="ARBA00034003"/>
    </source>
</evidence>
<dbReference type="InterPro" id="IPR012310">
    <property type="entry name" value="DNA_ligase_ATP-dep_cent"/>
</dbReference>
<evidence type="ECO:0000256" key="9">
    <source>
        <dbReference type="ARBA" id="ARBA00023172"/>
    </source>
</evidence>
<evidence type="ECO:0000256" key="1">
    <source>
        <dbReference type="ARBA" id="ARBA00022598"/>
    </source>
</evidence>
<protein>
    <recommendedName>
        <fullName evidence="13">DNA ligase</fullName>
        <ecNumber evidence="13">6.5.1.1</ecNumber>
    </recommendedName>
</protein>
<reference evidence="16" key="1">
    <citation type="submission" date="2022-08" db="EMBL/GenBank/DDBJ databases">
        <title>Draft genome sequencing of Roseisolibacter agri AW1220.</title>
        <authorList>
            <person name="Tobiishi Y."/>
            <person name="Tonouchi A."/>
        </authorList>
    </citation>
    <scope>NUCLEOTIDE SEQUENCE</scope>
    <source>
        <strain evidence="16">AW1220</strain>
    </source>
</reference>
<dbReference type="GO" id="GO:0003910">
    <property type="term" value="F:DNA ligase (ATP) activity"/>
    <property type="evidence" value="ECO:0007669"/>
    <property type="project" value="UniProtKB-EC"/>
</dbReference>
<evidence type="ECO:0000313" key="16">
    <source>
        <dbReference type="EMBL" id="GLC24474.1"/>
    </source>
</evidence>
<keyword evidence="10 13" id="KW-0234">DNA repair</keyword>
<keyword evidence="7 13" id="KW-0067">ATP-binding</keyword>
<evidence type="ECO:0000256" key="13">
    <source>
        <dbReference type="RuleBase" id="RU000617"/>
    </source>
</evidence>
<dbReference type="GO" id="GO:0046872">
    <property type="term" value="F:metal ion binding"/>
    <property type="evidence" value="ECO:0007669"/>
    <property type="project" value="UniProtKB-KW"/>
</dbReference>
<feature type="domain" description="ATP-dependent DNA ligase family profile" evidence="15">
    <location>
        <begin position="341"/>
        <end position="469"/>
    </location>
</feature>
<dbReference type="InterPro" id="IPR012340">
    <property type="entry name" value="NA-bd_OB-fold"/>
</dbReference>
<dbReference type="EC" id="6.5.1.1" evidence="13"/>
<evidence type="ECO:0000256" key="4">
    <source>
        <dbReference type="ARBA" id="ARBA00022723"/>
    </source>
</evidence>
<keyword evidence="4" id="KW-0479">Metal-binding</keyword>
<dbReference type="SUPFAM" id="SSF50249">
    <property type="entry name" value="Nucleic acid-binding proteins"/>
    <property type="match status" value="1"/>
</dbReference>
<comment type="similarity">
    <text evidence="14">Belongs to the ATP-dependent DNA ligase family.</text>
</comment>
<evidence type="ECO:0000256" key="2">
    <source>
        <dbReference type="ARBA" id="ARBA00022618"/>
    </source>
</evidence>
<dbReference type="Pfam" id="PF04679">
    <property type="entry name" value="DNA_ligase_A_C"/>
    <property type="match status" value="1"/>
</dbReference>
<keyword evidence="11" id="KW-0131">Cell cycle</keyword>
<proteinExistence type="inferred from homology"/>
<keyword evidence="2" id="KW-0132">Cell division</keyword>
<dbReference type="CDD" id="cd07972">
    <property type="entry name" value="OBF_DNA_ligase_Arch_LigB"/>
    <property type="match status" value="1"/>
</dbReference>
<dbReference type="PROSITE" id="PS00697">
    <property type="entry name" value="DNA_LIGASE_A1"/>
    <property type="match status" value="1"/>
</dbReference>
<dbReference type="GO" id="GO:0071897">
    <property type="term" value="P:DNA biosynthetic process"/>
    <property type="evidence" value="ECO:0007669"/>
    <property type="project" value="InterPro"/>
</dbReference>
<evidence type="ECO:0000256" key="10">
    <source>
        <dbReference type="ARBA" id="ARBA00023204"/>
    </source>
</evidence>
<dbReference type="GO" id="GO:0006281">
    <property type="term" value="P:DNA repair"/>
    <property type="evidence" value="ECO:0007669"/>
    <property type="project" value="UniProtKB-KW"/>
</dbReference>
<dbReference type="Proteomes" id="UP001161325">
    <property type="component" value="Unassembled WGS sequence"/>
</dbReference>
<evidence type="ECO:0000256" key="3">
    <source>
        <dbReference type="ARBA" id="ARBA00022705"/>
    </source>
</evidence>
<dbReference type="RefSeq" id="WP_284348923.1">
    <property type="nucleotide sequence ID" value="NZ_BRXS01000002.1"/>
</dbReference>
<gene>
    <name evidence="16" type="ORF">rosag_09870</name>
</gene>
<dbReference type="Pfam" id="PF01068">
    <property type="entry name" value="DNA_ligase_A_M"/>
    <property type="match status" value="1"/>
</dbReference>
<evidence type="ECO:0000256" key="7">
    <source>
        <dbReference type="ARBA" id="ARBA00022840"/>
    </source>
</evidence>
<dbReference type="InterPro" id="IPR000977">
    <property type="entry name" value="DNA_ligase_ATP-dep"/>
</dbReference>
<dbReference type="InterPro" id="IPR036599">
    <property type="entry name" value="DNA_ligase_N_sf"/>
</dbReference>
<dbReference type="SUPFAM" id="SSF117018">
    <property type="entry name" value="ATP-dependent DNA ligase DNA-binding domain"/>
    <property type="match status" value="1"/>
</dbReference>
<name>A0AA37Q158_9BACT</name>
<keyword evidence="9 13" id="KW-0233">DNA recombination</keyword>
<dbReference type="InterPro" id="IPR016059">
    <property type="entry name" value="DNA_ligase_ATP-dep_CS"/>
</dbReference>
<dbReference type="Gene3D" id="2.40.50.140">
    <property type="entry name" value="Nucleic acid-binding proteins"/>
    <property type="match status" value="1"/>
</dbReference>
<dbReference type="AlphaFoldDB" id="A0AA37Q158"/>
<accession>A0AA37Q158</accession>
<dbReference type="Gene3D" id="1.10.3260.10">
    <property type="entry name" value="DNA ligase, ATP-dependent, N-terminal domain"/>
    <property type="match status" value="1"/>
</dbReference>
<dbReference type="GO" id="GO:0005524">
    <property type="term" value="F:ATP binding"/>
    <property type="evidence" value="ECO:0007669"/>
    <property type="project" value="UniProtKB-KW"/>
</dbReference>
<evidence type="ECO:0000256" key="11">
    <source>
        <dbReference type="ARBA" id="ARBA00023306"/>
    </source>
</evidence>
<keyword evidence="17" id="KW-1185">Reference proteome</keyword>
<evidence type="ECO:0000256" key="8">
    <source>
        <dbReference type="ARBA" id="ARBA00022842"/>
    </source>
</evidence>
<dbReference type="PROSITE" id="PS00333">
    <property type="entry name" value="DNA_LIGASE_A2"/>
    <property type="match status" value="1"/>
</dbReference>
<dbReference type="PANTHER" id="PTHR45674">
    <property type="entry name" value="DNA LIGASE 1/3 FAMILY MEMBER"/>
    <property type="match status" value="1"/>
</dbReference>
<dbReference type="Gene3D" id="3.30.470.30">
    <property type="entry name" value="DNA ligase/mRNA capping enzyme"/>
    <property type="match status" value="1"/>
</dbReference>
<keyword evidence="1 13" id="KW-0436">Ligase</keyword>
<evidence type="ECO:0000259" key="15">
    <source>
        <dbReference type="PROSITE" id="PS50160"/>
    </source>
</evidence>
<dbReference type="PROSITE" id="PS50160">
    <property type="entry name" value="DNA_LIGASE_A3"/>
    <property type="match status" value="1"/>
</dbReference>
<keyword evidence="8" id="KW-0460">Magnesium</keyword>
<dbReference type="GO" id="GO:0051301">
    <property type="term" value="P:cell division"/>
    <property type="evidence" value="ECO:0007669"/>
    <property type="project" value="UniProtKB-KW"/>
</dbReference>
<organism evidence="16 17">
    <name type="scientific">Roseisolibacter agri</name>
    <dbReference type="NCBI Taxonomy" id="2014610"/>
    <lineage>
        <taxon>Bacteria</taxon>
        <taxon>Pseudomonadati</taxon>
        <taxon>Gemmatimonadota</taxon>
        <taxon>Gemmatimonadia</taxon>
        <taxon>Gemmatimonadales</taxon>
        <taxon>Gemmatimonadaceae</taxon>
        <taxon>Roseisolibacter</taxon>
    </lineage>
</organism>
<dbReference type="EMBL" id="BRXS01000002">
    <property type="protein sequence ID" value="GLC24474.1"/>
    <property type="molecule type" value="Genomic_DNA"/>
</dbReference>
<evidence type="ECO:0000256" key="5">
    <source>
        <dbReference type="ARBA" id="ARBA00022741"/>
    </source>
</evidence>
<dbReference type="InterPro" id="IPR050191">
    <property type="entry name" value="ATP-dep_DNA_ligase"/>
</dbReference>
<dbReference type="GO" id="GO:0006260">
    <property type="term" value="P:DNA replication"/>
    <property type="evidence" value="ECO:0007669"/>
    <property type="project" value="UniProtKB-KW"/>
</dbReference>
<comment type="caution">
    <text evidence="16">The sequence shown here is derived from an EMBL/GenBank/DDBJ whole genome shotgun (WGS) entry which is preliminary data.</text>
</comment>
<dbReference type="PANTHER" id="PTHR45674:SF13">
    <property type="entry name" value="DNA LIGASE-RELATED"/>
    <property type="match status" value="1"/>
</dbReference>